<dbReference type="Proteomes" id="UP000510822">
    <property type="component" value="Chromosome"/>
</dbReference>
<evidence type="ECO:0000313" key="1">
    <source>
        <dbReference type="EMBL" id="QLI80807.1"/>
    </source>
</evidence>
<evidence type="ECO:0000313" key="2">
    <source>
        <dbReference type="Proteomes" id="UP000510822"/>
    </source>
</evidence>
<dbReference type="KEGG" id="cfon:HZU75_04275"/>
<name>A0A7D5ZFH6_9NEIS</name>
<proteinExistence type="predicted"/>
<evidence type="ECO:0008006" key="3">
    <source>
        <dbReference type="Google" id="ProtNLM"/>
    </source>
</evidence>
<dbReference type="EMBL" id="CP058952">
    <property type="protein sequence ID" value="QLI80807.1"/>
    <property type="molecule type" value="Genomic_DNA"/>
</dbReference>
<sequence>MIDFINERLMDWADWVGRRDDCGLGYVQSQLARLGEASGGAKYGGLPAGVSEADLFELHKIVTYLPFELRQAVWQCYMVPGTAAQHARSCGCHRDTYYERLHKAHVLVMEALQLGVDEVPLLVIGRAALSADLRAGNDAARKNEKKVLTA</sequence>
<organism evidence="1 2">
    <name type="scientific">Chitinibacter fontanus</name>
    <dbReference type="NCBI Taxonomy" id="1737446"/>
    <lineage>
        <taxon>Bacteria</taxon>
        <taxon>Pseudomonadati</taxon>
        <taxon>Pseudomonadota</taxon>
        <taxon>Betaproteobacteria</taxon>
        <taxon>Neisseriales</taxon>
        <taxon>Chitinibacteraceae</taxon>
        <taxon>Chitinibacter</taxon>
    </lineage>
</organism>
<dbReference type="RefSeq" id="WP_180307941.1">
    <property type="nucleotide sequence ID" value="NZ_CP058952.1"/>
</dbReference>
<reference evidence="1 2" key="1">
    <citation type="journal article" date="2016" name="Int. J. Syst. Evol. Microbiol.">
        <title>Chitinibacter fontanus sp. nov., isolated from a spring.</title>
        <authorList>
            <person name="Sheu S.Y."/>
            <person name="Li Y.S."/>
            <person name="Young C.C."/>
            <person name="Chen W.M."/>
        </authorList>
    </citation>
    <scope>NUCLEOTIDE SEQUENCE [LARGE SCALE GENOMIC DNA]</scope>
    <source>
        <strain evidence="1 2">STM-7</strain>
    </source>
</reference>
<keyword evidence="2" id="KW-1185">Reference proteome</keyword>
<dbReference type="AlphaFoldDB" id="A0A7D5ZFH6"/>
<accession>A0A7D5ZFH6</accession>
<protein>
    <recommendedName>
        <fullName evidence="3">Phage antitermination protein Q</fullName>
    </recommendedName>
</protein>
<gene>
    <name evidence="1" type="ORF">HZU75_04275</name>
</gene>